<comment type="caution">
    <text evidence="1">The sequence shown here is derived from an EMBL/GenBank/DDBJ whole genome shotgun (WGS) entry which is preliminary data.</text>
</comment>
<organism evidence="1">
    <name type="scientific">marine sediment metagenome</name>
    <dbReference type="NCBI Taxonomy" id="412755"/>
    <lineage>
        <taxon>unclassified sequences</taxon>
        <taxon>metagenomes</taxon>
        <taxon>ecological metagenomes</taxon>
    </lineage>
</organism>
<proteinExistence type="predicted"/>
<accession>A0A0F9SA80</accession>
<name>A0A0F9SA80_9ZZZZ</name>
<sequence>MSIQHIPGTPNQFKLVIDFDLQATDDGNWMLYARTDAGRGWICSKFNMMADPILDPSGASLAMQLIAQEGLTFTIDGELIHA</sequence>
<gene>
    <name evidence="1" type="ORF">LCGC14_0799240</name>
</gene>
<dbReference type="EMBL" id="LAZR01002143">
    <property type="protein sequence ID" value="KKN33901.1"/>
    <property type="molecule type" value="Genomic_DNA"/>
</dbReference>
<reference evidence="1" key="1">
    <citation type="journal article" date="2015" name="Nature">
        <title>Complex archaea that bridge the gap between prokaryotes and eukaryotes.</title>
        <authorList>
            <person name="Spang A."/>
            <person name="Saw J.H."/>
            <person name="Jorgensen S.L."/>
            <person name="Zaremba-Niedzwiedzka K."/>
            <person name="Martijn J."/>
            <person name="Lind A.E."/>
            <person name="van Eijk R."/>
            <person name="Schleper C."/>
            <person name="Guy L."/>
            <person name="Ettema T.J."/>
        </authorList>
    </citation>
    <scope>NUCLEOTIDE SEQUENCE</scope>
</reference>
<protein>
    <submittedName>
        <fullName evidence="1">Uncharacterized protein</fullName>
    </submittedName>
</protein>
<evidence type="ECO:0000313" key="1">
    <source>
        <dbReference type="EMBL" id="KKN33901.1"/>
    </source>
</evidence>
<dbReference type="AlphaFoldDB" id="A0A0F9SA80"/>